<proteinExistence type="predicted"/>
<protein>
    <recommendedName>
        <fullName evidence="1">Bacteriophage T5 Orf172 DNA-binding domain-containing protein</fullName>
    </recommendedName>
</protein>
<dbReference type="Pfam" id="PF13455">
    <property type="entry name" value="MUG113"/>
    <property type="match status" value="1"/>
</dbReference>
<keyword evidence="3" id="KW-1185">Reference proteome</keyword>
<evidence type="ECO:0000313" key="2">
    <source>
        <dbReference type="EMBL" id="TGE05594.1"/>
    </source>
</evidence>
<organism evidence="2 3">
    <name type="scientific">Hymenobacter fodinae</name>
    <dbReference type="NCBI Taxonomy" id="2510796"/>
    <lineage>
        <taxon>Bacteria</taxon>
        <taxon>Pseudomonadati</taxon>
        <taxon>Bacteroidota</taxon>
        <taxon>Cytophagia</taxon>
        <taxon>Cytophagales</taxon>
        <taxon>Hymenobacteraceae</taxon>
        <taxon>Hymenobacter</taxon>
    </lineage>
</organism>
<dbReference type="Proteomes" id="UP000298337">
    <property type="component" value="Unassembled WGS sequence"/>
</dbReference>
<dbReference type="EMBL" id="SRLA01000004">
    <property type="protein sequence ID" value="TGE05594.1"/>
    <property type="molecule type" value="Genomic_DNA"/>
</dbReference>
<dbReference type="OrthoDB" id="792524at2"/>
<accession>A0A4Z0P2L4</accession>
<dbReference type="SMART" id="SM00974">
    <property type="entry name" value="T5orf172"/>
    <property type="match status" value="1"/>
</dbReference>
<evidence type="ECO:0000313" key="3">
    <source>
        <dbReference type="Proteomes" id="UP000298337"/>
    </source>
</evidence>
<dbReference type="AlphaFoldDB" id="A0A4Z0P2L4"/>
<gene>
    <name evidence="2" type="ORF">EU556_20040</name>
</gene>
<feature type="domain" description="Bacteriophage T5 Orf172 DNA-binding" evidence="1">
    <location>
        <begin position="160"/>
        <end position="231"/>
    </location>
</feature>
<name>A0A4Z0P2L4_9BACT</name>
<sequence length="231" mass="26415">MVFALTLLMQYLYINLKHMMSQAELHEYNQQLEQRIRYAAYHLPGKKFSRLAQMMLSAVCSDYHASGEYPVDGNPIAMGKAHGTTPQLARKTLISLMVEGWLDSQVGTTMYWPTGAMRALYGEVNKTPHLEKLPEAPAMPVLPPTAKRAAKDGFVYLMLNKRNGYYKIGHSTVPKFREKTLQAEEPEIEMLTWFVGTTAKERELHELYAEKRIRGEWFALSVEDVNALMQL</sequence>
<dbReference type="InterPro" id="IPR018306">
    <property type="entry name" value="Phage_T5_Orf172_DNA-bd"/>
</dbReference>
<dbReference type="RefSeq" id="WP_135435907.1">
    <property type="nucleotide sequence ID" value="NZ_SRLA01000004.1"/>
</dbReference>
<evidence type="ECO:0000259" key="1">
    <source>
        <dbReference type="SMART" id="SM00974"/>
    </source>
</evidence>
<comment type="caution">
    <text evidence="2">The sequence shown here is derived from an EMBL/GenBank/DDBJ whole genome shotgun (WGS) entry which is preliminary data.</text>
</comment>
<reference evidence="2 3" key="1">
    <citation type="submission" date="2019-04" db="EMBL/GenBank/DDBJ databases">
        <authorList>
            <person name="Feng G."/>
            <person name="Zhang J."/>
            <person name="Zhu H."/>
        </authorList>
    </citation>
    <scope>NUCLEOTIDE SEQUENCE [LARGE SCALE GENOMIC DNA]</scope>
    <source>
        <strain evidence="2 3">92R-1</strain>
    </source>
</reference>